<keyword evidence="4" id="KW-0812">Transmembrane</keyword>
<dbReference type="Gene3D" id="3.30.450.330">
    <property type="match status" value="1"/>
</dbReference>
<evidence type="ECO:0000256" key="1">
    <source>
        <dbReference type="ARBA" id="ARBA00004370"/>
    </source>
</evidence>
<dbReference type="PANTHER" id="PTHR30627:SF1">
    <property type="entry name" value="PEPTIDOGLYCAN D,D-TRANSPEPTIDASE FTSI"/>
    <property type="match status" value="1"/>
</dbReference>
<dbReference type="InterPro" id="IPR036138">
    <property type="entry name" value="PBP_dimer_sf"/>
</dbReference>
<dbReference type="Gene3D" id="3.90.1310.10">
    <property type="entry name" value="Penicillin-binding protein 2a (Domain 2)"/>
    <property type="match status" value="1"/>
</dbReference>
<keyword evidence="3 4" id="KW-0472">Membrane</keyword>
<dbReference type="InterPro" id="IPR005311">
    <property type="entry name" value="PBP_dimer"/>
</dbReference>
<dbReference type="Pfam" id="PF00905">
    <property type="entry name" value="Transpeptidase"/>
    <property type="match status" value="1"/>
</dbReference>
<organism evidence="7 8">
    <name type="scientific">Microcella humidisoli</name>
    <dbReference type="NCBI Taxonomy" id="2963406"/>
    <lineage>
        <taxon>Bacteria</taxon>
        <taxon>Bacillati</taxon>
        <taxon>Actinomycetota</taxon>
        <taxon>Actinomycetes</taxon>
        <taxon>Micrococcales</taxon>
        <taxon>Microbacteriaceae</taxon>
        <taxon>Microcella</taxon>
    </lineage>
</organism>
<sequence length="591" mass="63082">MVTAARRTRRRLAAWMLVLAIILSSFIVRLVDIQVVRAQELADESEARRSIPLTIYGARGDIVDATGVVLADSVYRYDITISPRFVKDYRLTDPESGEKSEHTVAEALAAVAGIVGGDPAAMLAEIQSQLAADPADDHAYLARRVTTEQFQAVRELRIPWVYWERLPSRTYPNGQIAGNLVGFLGTDGPQTGLERRLDECLAATHGTSTYERGADGVRLPGTTVVQQEAVDGGTLRLTIDADVQWFAQQTIAEQAIAIGADWATAWVVRVDDGHVIAAADWPTVDPNDVDGTSVDNLGSRSFSSPFEPGSVIKSLTFAALIDAGLTTPREQVIAPGRLPTIANYSITDAWAHDDLRLTTTGVLMRSSNTGTSVLSSRLTVQQRHDYLAKFGIGEETAVDFLGESSGRLGDPETIDGHGALTQMFGQGMSATSAQIASAYQALGNGGVRLPLTLVAGCEHADGTVTHTPPTEGVRAVSESAADQTLAMMQSVATDSAIASLIDIPGYRVAAKTGTAEVARNGRYTDERIISVAGIAPADDPEFVVVVTYGKPDTMKTSATAAPTFRSIMTQVLTTFRVAPSSEPAPRLPTTW</sequence>
<dbReference type="Gene3D" id="3.40.710.10">
    <property type="entry name" value="DD-peptidase/beta-lactamase superfamily"/>
    <property type="match status" value="1"/>
</dbReference>
<dbReference type="SUPFAM" id="SSF56519">
    <property type="entry name" value="Penicillin binding protein dimerisation domain"/>
    <property type="match status" value="1"/>
</dbReference>
<evidence type="ECO:0000313" key="7">
    <source>
        <dbReference type="EMBL" id="UTT62201.1"/>
    </source>
</evidence>
<keyword evidence="4" id="KW-1133">Transmembrane helix</keyword>
<proteinExistence type="inferred from homology"/>
<dbReference type="Proteomes" id="UP001060039">
    <property type="component" value="Chromosome"/>
</dbReference>
<evidence type="ECO:0000259" key="5">
    <source>
        <dbReference type="Pfam" id="PF00905"/>
    </source>
</evidence>
<feature type="transmembrane region" description="Helical" evidence="4">
    <location>
        <begin position="12"/>
        <end position="31"/>
    </location>
</feature>
<feature type="domain" description="Penicillin-binding protein transpeptidase" evidence="5">
    <location>
        <begin position="264"/>
        <end position="568"/>
    </location>
</feature>
<evidence type="ECO:0000256" key="3">
    <source>
        <dbReference type="ARBA" id="ARBA00023136"/>
    </source>
</evidence>
<evidence type="ECO:0000259" key="6">
    <source>
        <dbReference type="Pfam" id="PF03717"/>
    </source>
</evidence>
<accession>A0ABY5FVL2</accession>
<feature type="domain" description="Penicillin-binding protein dimerisation" evidence="6">
    <location>
        <begin position="55"/>
        <end position="186"/>
    </location>
</feature>
<dbReference type="RefSeq" id="WP_255159343.1">
    <property type="nucleotide sequence ID" value="NZ_CP101497.1"/>
</dbReference>
<dbReference type="SUPFAM" id="SSF56601">
    <property type="entry name" value="beta-lactamase/transpeptidase-like"/>
    <property type="match status" value="1"/>
</dbReference>
<dbReference type="EMBL" id="CP101497">
    <property type="protein sequence ID" value="UTT62201.1"/>
    <property type="molecule type" value="Genomic_DNA"/>
</dbReference>
<name>A0ABY5FVL2_9MICO</name>
<gene>
    <name evidence="7" type="ORF">NNL39_11110</name>
</gene>
<comment type="similarity">
    <text evidence="2">Belongs to the transpeptidase family.</text>
</comment>
<reference evidence="7" key="1">
    <citation type="submission" date="2022-07" db="EMBL/GenBank/DDBJ databases">
        <title>Taxonomic analysis of Microcella humidisoli nov. sp., isolated from riverside soil.</title>
        <authorList>
            <person name="Molina K.M."/>
            <person name="Kim S.B."/>
        </authorList>
    </citation>
    <scope>NUCLEOTIDE SEQUENCE</scope>
    <source>
        <strain evidence="7">MMS21-STM10</strain>
    </source>
</reference>
<keyword evidence="8" id="KW-1185">Reference proteome</keyword>
<comment type="subcellular location">
    <subcellularLocation>
        <location evidence="1">Membrane</location>
    </subcellularLocation>
</comment>
<evidence type="ECO:0000256" key="4">
    <source>
        <dbReference type="SAM" id="Phobius"/>
    </source>
</evidence>
<dbReference type="InterPro" id="IPR012338">
    <property type="entry name" value="Beta-lactam/transpept-like"/>
</dbReference>
<evidence type="ECO:0000256" key="2">
    <source>
        <dbReference type="ARBA" id="ARBA00007171"/>
    </source>
</evidence>
<dbReference type="InterPro" id="IPR001460">
    <property type="entry name" value="PCN-bd_Tpept"/>
</dbReference>
<dbReference type="Pfam" id="PF03717">
    <property type="entry name" value="PBP_dimer"/>
    <property type="match status" value="1"/>
</dbReference>
<evidence type="ECO:0000313" key="8">
    <source>
        <dbReference type="Proteomes" id="UP001060039"/>
    </source>
</evidence>
<dbReference type="PANTHER" id="PTHR30627">
    <property type="entry name" value="PEPTIDOGLYCAN D,D-TRANSPEPTIDASE"/>
    <property type="match status" value="1"/>
</dbReference>
<dbReference type="InterPro" id="IPR050515">
    <property type="entry name" value="Beta-lactam/transpept"/>
</dbReference>
<protein>
    <submittedName>
        <fullName evidence="7">Penicillin-binding protein 2</fullName>
    </submittedName>
</protein>